<keyword evidence="3" id="KW-1185">Reference proteome</keyword>
<dbReference type="InParanoid" id="B0D236"/>
<dbReference type="InterPro" id="IPR054722">
    <property type="entry name" value="PolX-like_BBD"/>
</dbReference>
<name>B0D236_LACBS</name>
<evidence type="ECO:0000313" key="2">
    <source>
        <dbReference type="EMBL" id="EDR11034.1"/>
    </source>
</evidence>
<dbReference type="HOGENOM" id="CLU_2729141_0_0_1"/>
<feature type="domain" description="Retrovirus-related Pol polyprotein from transposon TNT 1-94-like beta-barrel" evidence="1">
    <location>
        <begin position="31"/>
        <end position="73"/>
    </location>
</feature>
<dbReference type="KEGG" id="lbc:LACBIDRAFT_316144"/>
<proteinExistence type="predicted"/>
<dbReference type="Proteomes" id="UP000001194">
    <property type="component" value="Unassembled WGS sequence"/>
</dbReference>
<dbReference type="GeneID" id="6073731"/>
<dbReference type="RefSeq" id="XP_001878335.1">
    <property type="nucleotide sequence ID" value="XM_001878300.1"/>
</dbReference>
<dbReference type="Pfam" id="PF22936">
    <property type="entry name" value="Pol_BBD"/>
    <property type="match status" value="1"/>
</dbReference>
<evidence type="ECO:0000313" key="3">
    <source>
        <dbReference type="Proteomes" id="UP000001194"/>
    </source>
</evidence>
<accession>B0D236</accession>
<dbReference type="AlphaFoldDB" id="B0D236"/>
<gene>
    <name evidence="2" type="ORF">LACBIDRAFT_316144</name>
</gene>
<sequence>MTLGLQELMARPKWHLLCSQLIPGCGFRNQPVLGMGTVKLISHVDGKAYPITLNNVLHVPNAPHNLILLGRVTGEVLK</sequence>
<reference evidence="2 3" key="1">
    <citation type="journal article" date="2008" name="Nature">
        <title>The genome of Laccaria bicolor provides insights into mycorrhizal symbiosis.</title>
        <authorList>
            <person name="Martin F."/>
            <person name="Aerts A."/>
            <person name="Ahren D."/>
            <person name="Brun A."/>
            <person name="Danchin E.G.J."/>
            <person name="Duchaussoy F."/>
            <person name="Gibon J."/>
            <person name="Kohler A."/>
            <person name="Lindquist E."/>
            <person name="Pereda V."/>
            <person name="Salamov A."/>
            <person name="Shapiro H.J."/>
            <person name="Wuyts J."/>
            <person name="Blaudez D."/>
            <person name="Buee M."/>
            <person name="Brokstein P."/>
            <person name="Canbaeck B."/>
            <person name="Cohen D."/>
            <person name="Courty P.E."/>
            <person name="Coutinho P.M."/>
            <person name="Delaruelle C."/>
            <person name="Detter J.C."/>
            <person name="Deveau A."/>
            <person name="DiFazio S."/>
            <person name="Duplessis S."/>
            <person name="Fraissinet-Tachet L."/>
            <person name="Lucic E."/>
            <person name="Frey-Klett P."/>
            <person name="Fourrey C."/>
            <person name="Feussner I."/>
            <person name="Gay G."/>
            <person name="Grimwood J."/>
            <person name="Hoegger P.J."/>
            <person name="Jain P."/>
            <person name="Kilaru S."/>
            <person name="Labbe J."/>
            <person name="Lin Y.C."/>
            <person name="Legue V."/>
            <person name="Le Tacon F."/>
            <person name="Marmeisse R."/>
            <person name="Melayah D."/>
            <person name="Montanini B."/>
            <person name="Muratet M."/>
            <person name="Nehls U."/>
            <person name="Niculita-Hirzel H."/>
            <person name="Oudot-Le Secq M.P."/>
            <person name="Peter M."/>
            <person name="Quesneville H."/>
            <person name="Rajashekar B."/>
            <person name="Reich M."/>
            <person name="Rouhier N."/>
            <person name="Schmutz J."/>
            <person name="Yin T."/>
            <person name="Chalot M."/>
            <person name="Henrissat B."/>
            <person name="Kuees U."/>
            <person name="Lucas S."/>
            <person name="Van de Peer Y."/>
            <person name="Podila G.K."/>
            <person name="Polle A."/>
            <person name="Pukkila P.J."/>
            <person name="Richardson P.M."/>
            <person name="Rouze P."/>
            <person name="Sanders I.R."/>
            <person name="Stajich J.E."/>
            <person name="Tunlid A."/>
            <person name="Tuskan G."/>
            <person name="Grigoriev I.V."/>
        </authorList>
    </citation>
    <scope>NUCLEOTIDE SEQUENCE [LARGE SCALE GENOMIC DNA]</scope>
    <source>
        <strain evidence="3">S238N-H82 / ATCC MYA-4686</strain>
    </source>
</reference>
<dbReference type="EMBL" id="DS547096">
    <property type="protein sequence ID" value="EDR11034.1"/>
    <property type="molecule type" value="Genomic_DNA"/>
</dbReference>
<organism evidence="3">
    <name type="scientific">Laccaria bicolor (strain S238N-H82 / ATCC MYA-4686)</name>
    <name type="common">Bicoloured deceiver</name>
    <name type="synonym">Laccaria laccata var. bicolor</name>
    <dbReference type="NCBI Taxonomy" id="486041"/>
    <lineage>
        <taxon>Eukaryota</taxon>
        <taxon>Fungi</taxon>
        <taxon>Dikarya</taxon>
        <taxon>Basidiomycota</taxon>
        <taxon>Agaricomycotina</taxon>
        <taxon>Agaricomycetes</taxon>
        <taxon>Agaricomycetidae</taxon>
        <taxon>Agaricales</taxon>
        <taxon>Agaricineae</taxon>
        <taxon>Hydnangiaceae</taxon>
        <taxon>Laccaria</taxon>
    </lineage>
</organism>
<dbReference type="OrthoDB" id="3025757at2759"/>
<protein>
    <submittedName>
        <fullName evidence="2">Predicted protein</fullName>
    </submittedName>
</protein>
<evidence type="ECO:0000259" key="1">
    <source>
        <dbReference type="Pfam" id="PF22936"/>
    </source>
</evidence>